<feature type="transmembrane region" description="Helical" evidence="1">
    <location>
        <begin position="20"/>
        <end position="40"/>
    </location>
</feature>
<dbReference type="AlphaFoldDB" id="A0A0A9FB62"/>
<protein>
    <submittedName>
        <fullName evidence="2">Uncharacterized protein</fullName>
    </submittedName>
</protein>
<sequence length="42" mass="4713">MKVNRPDNSSLLNSSTITQFLICMVLIHIFSLPHGIGVSYHK</sequence>
<organism evidence="2">
    <name type="scientific">Arundo donax</name>
    <name type="common">Giant reed</name>
    <name type="synonym">Donax arundinaceus</name>
    <dbReference type="NCBI Taxonomy" id="35708"/>
    <lineage>
        <taxon>Eukaryota</taxon>
        <taxon>Viridiplantae</taxon>
        <taxon>Streptophyta</taxon>
        <taxon>Embryophyta</taxon>
        <taxon>Tracheophyta</taxon>
        <taxon>Spermatophyta</taxon>
        <taxon>Magnoliopsida</taxon>
        <taxon>Liliopsida</taxon>
        <taxon>Poales</taxon>
        <taxon>Poaceae</taxon>
        <taxon>PACMAD clade</taxon>
        <taxon>Arundinoideae</taxon>
        <taxon>Arundineae</taxon>
        <taxon>Arundo</taxon>
    </lineage>
</organism>
<reference evidence="2" key="1">
    <citation type="submission" date="2014-09" db="EMBL/GenBank/DDBJ databases">
        <authorList>
            <person name="Magalhaes I.L.F."/>
            <person name="Oliveira U."/>
            <person name="Santos F.R."/>
            <person name="Vidigal T.H.D.A."/>
            <person name="Brescovit A.D."/>
            <person name="Santos A.J."/>
        </authorList>
    </citation>
    <scope>NUCLEOTIDE SEQUENCE</scope>
    <source>
        <tissue evidence="2">Shoot tissue taken approximately 20 cm above the soil surface</tissue>
    </source>
</reference>
<evidence type="ECO:0000313" key="2">
    <source>
        <dbReference type="EMBL" id="JAE10275.1"/>
    </source>
</evidence>
<keyword evidence="1" id="KW-0472">Membrane</keyword>
<name>A0A0A9FB62_ARUDO</name>
<dbReference type="EMBL" id="GBRH01187621">
    <property type="protein sequence ID" value="JAE10275.1"/>
    <property type="molecule type" value="Transcribed_RNA"/>
</dbReference>
<keyword evidence="1" id="KW-1133">Transmembrane helix</keyword>
<accession>A0A0A9FB62</accession>
<proteinExistence type="predicted"/>
<evidence type="ECO:0000256" key="1">
    <source>
        <dbReference type="SAM" id="Phobius"/>
    </source>
</evidence>
<reference evidence="2" key="2">
    <citation type="journal article" date="2015" name="Data Brief">
        <title>Shoot transcriptome of the giant reed, Arundo donax.</title>
        <authorList>
            <person name="Barrero R.A."/>
            <person name="Guerrero F.D."/>
            <person name="Moolhuijzen P."/>
            <person name="Goolsby J.A."/>
            <person name="Tidwell J."/>
            <person name="Bellgard S.E."/>
            <person name="Bellgard M.I."/>
        </authorList>
    </citation>
    <scope>NUCLEOTIDE SEQUENCE</scope>
    <source>
        <tissue evidence="2">Shoot tissue taken approximately 20 cm above the soil surface</tissue>
    </source>
</reference>
<keyword evidence="1" id="KW-0812">Transmembrane</keyword>